<evidence type="ECO:0000256" key="1">
    <source>
        <dbReference type="SAM" id="SignalP"/>
    </source>
</evidence>
<keyword evidence="1" id="KW-0732">Signal</keyword>
<dbReference type="Proteomes" id="UP001501126">
    <property type="component" value="Unassembled WGS sequence"/>
</dbReference>
<feature type="signal peptide" evidence="1">
    <location>
        <begin position="1"/>
        <end position="18"/>
    </location>
</feature>
<accession>A0ABP3Y756</accession>
<proteinExistence type="predicted"/>
<name>A0ABP3Y756_9FLAO</name>
<organism evidence="2 3">
    <name type="scientific">Wandonia haliotis</name>
    <dbReference type="NCBI Taxonomy" id="574963"/>
    <lineage>
        <taxon>Bacteria</taxon>
        <taxon>Pseudomonadati</taxon>
        <taxon>Bacteroidota</taxon>
        <taxon>Flavobacteriia</taxon>
        <taxon>Flavobacteriales</taxon>
        <taxon>Crocinitomicaceae</taxon>
        <taxon>Wandonia</taxon>
    </lineage>
</organism>
<evidence type="ECO:0000313" key="3">
    <source>
        <dbReference type="Proteomes" id="UP001501126"/>
    </source>
</evidence>
<comment type="caution">
    <text evidence="2">The sequence shown here is derived from an EMBL/GenBank/DDBJ whole genome shotgun (WGS) entry which is preliminary data.</text>
</comment>
<feature type="chain" id="PRO_5045708144" evidence="1">
    <location>
        <begin position="19"/>
        <end position="288"/>
    </location>
</feature>
<dbReference type="RefSeq" id="WP_343789424.1">
    <property type="nucleotide sequence ID" value="NZ_BAAAFH010000022.1"/>
</dbReference>
<dbReference type="EMBL" id="BAAAFH010000022">
    <property type="protein sequence ID" value="GAA0876488.1"/>
    <property type="molecule type" value="Genomic_DNA"/>
</dbReference>
<protein>
    <submittedName>
        <fullName evidence="2">Uncharacterized protein</fullName>
    </submittedName>
</protein>
<gene>
    <name evidence="2" type="ORF">GCM10009118_28980</name>
</gene>
<sequence>MKNIILACFVMQVVMLHAQFGGTSTKKDLETRFLKTKTLVVKTGDDHFDQNLEAGFKKHWTITEYKMVEPDFKIDEKDKSISYVKPFTITVRDSYTEQTYVRYGVFMGGSESTDFLLAADIVLDGFGREGKLIESAYRAGGMAKMMQDFIQLRLDGEPISGSAITRVRYTAGAVYNKRSGEIRKKTLLVDKNQLTQGEYAIGRKQTFSEADFKALYGGKVEFVSTEEVEEAINSGNPEYCYFLPVYSRNKFLFVVDCESGSVLYNGYSVGGMFMTKKDIKALGKAITQ</sequence>
<evidence type="ECO:0000313" key="2">
    <source>
        <dbReference type="EMBL" id="GAA0876488.1"/>
    </source>
</evidence>
<keyword evidence="3" id="KW-1185">Reference proteome</keyword>
<reference evidence="3" key="1">
    <citation type="journal article" date="2019" name="Int. J. Syst. Evol. Microbiol.">
        <title>The Global Catalogue of Microorganisms (GCM) 10K type strain sequencing project: providing services to taxonomists for standard genome sequencing and annotation.</title>
        <authorList>
            <consortium name="The Broad Institute Genomics Platform"/>
            <consortium name="The Broad Institute Genome Sequencing Center for Infectious Disease"/>
            <person name="Wu L."/>
            <person name="Ma J."/>
        </authorList>
    </citation>
    <scope>NUCLEOTIDE SEQUENCE [LARGE SCALE GENOMIC DNA]</scope>
    <source>
        <strain evidence="3">JCM 16083</strain>
    </source>
</reference>